<evidence type="ECO:0000313" key="2">
    <source>
        <dbReference type="EMBL" id="KAF4031401.1"/>
    </source>
</evidence>
<accession>A0A833WLZ5</accession>
<dbReference type="GO" id="GO:0005634">
    <property type="term" value="C:nucleus"/>
    <property type="evidence" value="ECO:0007669"/>
    <property type="project" value="InterPro"/>
</dbReference>
<keyword evidence="3" id="KW-1185">Reference proteome</keyword>
<dbReference type="Proteomes" id="UP000602510">
    <property type="component" value="Unassembled WGS sequence"/>
</dbReference>
<dbReference type="GO" id="GO:0003676">
    <property type="term" value="F:nucleic acid binding"/>
    <property type="evidence" value="ECO:0007669"/>
    <property type="project" value="InterPro"/>
</dbReference>
<dbReference type="EMBL" id="WSZM01000583">
    <property type="protein sequence ID" value="KAF4031401.1"/>
    <property type="molecule type" value="Genomic_DNA"/>
</dbReference>
<dbReference type="InterPro" id="IPR050358">
    <property type="entry name" value="RSE1/DDB1/CFT1"/>
</dbReference>
<dbReference type="Gene3D" id="2.130.10.10">
    <property type="entry name" value="YVTN repeat-like/Quinoprotein amine dehydrogenase"/>
    <property type="match status" value="1"/>
</dbReference>
<protein>
    <submittedName>
        <fullName evidence="2">CPSF A subunit region</fullName>
    </submittedName>
</protein>
<sequence>MFADYRRDRPHALERTSSASGDVVEFRVHFERYEVVLSVKHVSVRLVSDEGGSGVDVSEWNKKKRPYLVVGTGWYVNEEGGATSGEAAQAATGIHQGAQTGAISMVSQLGPYVLAAVGSKLIVYEFKSEQLIGCAFYDAQMYIVTLSVVKDFVMYGDVYKSVHFLRWRGRCRGELVLLAKDYEPLAVSATEFSVFEKKLALLAVDMDENLHVMQFARRISSLAVASVCCA</sequence>
<evidence type="ECO:0000313" key="3">
    <source>
        <dbReference type="Proteomes" id="UP000602510"/>
    </source>
</evidence>
<dbReference type="AlphaFoldDB" id="A0A833WLZ5"/>
<gene>
    <name evidence="2" type="ORF">GN244_ATG16758</name>
</gene>
<dbReference type="InterPro" id="IPR015943">
    <property type="entry name" value="WD40/YVTN_repeat-like_dom_sf"/>
</dbReference>
<organism evidence="2 3">
    <name type="scientific">Phytophthora infestans</name>
    <name type="common">Potato late blight agent</name>
    <name type="synonym">Botrytis infestans</name>
    <dbReference type="NCBI Taxonomy" id="4787"/>
    <lineage>
        <taxon>Eukaryota</taxon>
        <taxon>Sar</taxon>
        <taxon>Stramenopiles</taxon>
        <taxon>Oomycota</taxon>
        <taxon>Peronosporomycetes</taxon>
        <taxon>Peronosporales</taxon>
        <taxon>Peronosporaceae</taxon>
        <taxon>Phytophthora</taxon>
    </lineage>
</organism>
<name>A0A833WLZ5_PHYIN</name>
<feature type="domain" description="RSE1/DDB1/CPSF1 C-terminal" evidence="1">
    <location>
        <begin position="23"/>
        <end position="219"/>
    </location>
</feature>
<dbReference type="InterPro" id="IPR004871">
    <property type="entry name" value="RSE1/DDB1/CPSF1_C"/>
</dbReference>
<evidence type="ECO:0000259" key="1">
    <source>
        <dbReference type="Pfam" id="PF03178"/>
    </source>
</evidence>
<dbReference type="PANTHER" id="PTHR10644">
    <property type="entry name" value="DNA REPAIR/RNA PROCESSING CPSF FAMILY"/>
    <property type="match status" value="1"/>
</dbReference>
<proteinExistence type="predicted"/>
<dbReference type="Pfam" id="PF03178">
    <property type="entry name" value="CPSF_A"/>
    <property type="match status" value="1"/>
</dbReference>
<comment type="caution">
    <text evidence="2">The sequence shown here is derived from an EMBL/GenBank/DDBJ whole genome shotgun (WGS) entry which is preliminary data.</text>
</comment>
<reference evidence="2" key="1">
    <citation type="submission" date="2020-04" db="EMBL/GenBank/DDBJ databases">
        <title>Hybrid Assembly of Korean Phytophthora infestans isolates.</title>
        <authorList>
            <person name="Prokchorchik M."/>
            <person name="Lee Y."/>
            <person name="Seo J."/>
            <person name="Cho J.-H."/>
            <person name="Park Y.-E."/>
            <person name="Jang D.-C."/>
            <person name="Im J.-S."/>
            <person name="Choi J.-G."/>
            <person name="Park H.-J."/>
            <person name="Lee G.-B."/>
            <person name="Lee Y.-G."/>
            <person name="Hong S.-Y."/>
            <person name="Cho K."/>
            <person name="Sohn K.H."/>
        </authorList>
    </citation>
    <scope>NUCLEOTIDE SEQUENCE</scope>
    <source>
        <strain evidence="2">KR_1_A1</strain>
    </source>
</reference>